<dbReference type="EMBL" id="CAJHUC010001157">
    <property type="protein sequence ID" value="CAD7700021.1"/>
    <property type="molecule type" value="Genomic_DNA"/>
</dbReference>
<evidence type="ECO:0000256" key="1">
    <source>
        <dbReference type="SAM" id="MobiDB-lite"/>
    </source>
</evidence>
<protein>
    <submittedName>
        <fullName evidence="2">Uncharacterized protein</fullName>
    </submittedName>
</protein>
<feature type="compositionally biased region" description="Basic residues" evidence="1">
    <location>
        <begin position="208"/>
        <end position="217"/>
    </location>
</feature>
<evidence type="ECO:0000313" key="3">
    <source>
        <dbReference type="Proteomes" id="UP000708148"/>
    </source>
</evidence>
<accession>A0A8S1IZ08</accession>
<organism evidence="2 3">
    <name type="scientific">Ostreobium quekettii</name>
    <dbReference type="NCBI Taxonomy" id="121088"/>
    <lineage>
        <taxon>Eukaryota</taxon>
        <taxon>Viridiplantae</taxon>
        <taxon>Chlorophyta</taxon>
        <taxon>core chlorophytes</taxon>
        <taxon>Ulvophyceae</taxon>
        <taxon>TCBD clade</taxon>
        <taxon>Bryopsidales</taxon>
        <taxon>Ostreobineae</taxon>
        <taxon>Ostreobiaceae</taxon>
        <taxon>Ostreobium</taxon>
    </lineage>
</organism>
<gene>
    <name evidence="2" type="ORF">OSTQU699_LOCUS5380</name>
</gene>
<comment type="caution">
    <text evidence="2">The sequence shown here is derived from an EMBL/GenBank/DDBJ whole genome shotgun (WGS) entry which is preliminary data.</text>
</comment>
<sequence>MPSDWDWPAVRRLPGIGNIGARAGGGRRGRPLAAASRLSGVNRMGRAADERARGRVWAGSTAPLAGAACCDLMGGDPWRGRPPGDRWGMTAWCGCPQAMADSDPIRNRLEVWEGGVPSLPSLDHGKVSQLSAADFKVVFKSGSFWPYPADAVKSIAVGALGRCGKQSERLCACYPGACTCSATILNNTSCTSSEQESGDGCEETTAAQKKKTRRGTKAGRQVKERRIKATAKREAKAYAALATPAFNAPPPPPFGYIAPPITVPPPFHLEVDETSEGVATLPQGLLEPLVNREKE</sequence>
<dbReference type="AlphaFoldDB" id="A0A8S1IZ08"/>
<name>A0A8S1IZ08_9CHLO</name>
<dbReference type="Proteomes" id="UP000708148">
    <property type="component" value="Unassembled WGS sequence"/>
</dbReference>
<reference evidence="2" key="1">
    <citation type="submission" date="2020-12" db="EMBL/GenBank/DDBJ databases">
        <authorList>
            <person name="Iha C."/>
        </authorList>
    </citation>
    <scope>NUCLEOTIDE SEQUENCE</scope>
</reference>
<keyword evidence="3" id="KW-1185">Reference proteome</keyword>
<proteinExistence type="predicted"/>
<evidence type="ECO:0000313" key="2">
    <source>
        <dbReference type="EMBL" id="CAD7700021.1"/>
    </source>
</evidence>
<feature type="region of interest" description="Disordered" evidence="1">
    <location>
        <begin position="191"/>
        <end position="220"/>
    </location>
</feature>